<evidence type="ECO:0000256" key="5">
    <source>
        <dbReference type="ARBA" id="ARBA00022737"/>
    </source>
</evidence>
<dbReference type="Pfam" id="PF23769">
    <property type="entry name" value="Beta-prop_WDR75_2nd"/>
    <property type="match status" value="1"/>
</dbReference>
<dbReference type="OrthoDB" id="4096at2759"/>
<evidence type="ECO:0000313" key="8">
    <source>
        <dbReference type="EMBL" id="KAG5598103.1"/>
    </source>
</evidence>
<evidence type="ECO:0000256" key="6">
    <source>
        <dbReference type="ARBA" id="ARBA00023242"/>
    </source>
</evidence>
<organism evidence="8 9">
    <name type="scientific">Solanum commersonii</name>
    <name type="common">Commerson's wild potato</name>
    <name type="synonym">Commerson's nightshade</name>
    <dbReference type="NCBI Taxonomy" id="4109"/>
    <lineage>
        <taxon>Eukaryota</taxon>
        <taxon>Viridiplantae</taxon>
        <taxon>Streptophyta</taxon>
        <taxon>Embryophyta</taxon>
        <taxon>Tracheophyta</taxon>
        <taxon>Spermatophyta</taxon>
        <taxon>Magnoliopsida</taxon>
        <taxon>eudicotyledons</taxon>
        <taxon>Gunneridae</taxon>
        <taxon>Pentapetalae</taxon>
        <taxon>asterids</taxon>
        <taxon>lamiids</taxon>
        <taxon>Solanales</taxon>
        <taxon>Solanaceae</taxon>
        <taxon>Solanoideae</taxon>
        <taxon>Solaneae</taxon>
        <taxon>Solanum</taxon>
    </lineage>
</organism>
<reference evidence="8 9" key="1">
    <citation type="submission" date="2020-09" db="EMBL/GenBank/DDBJ databases">
        <title>De no assembly of potato wild relative species, Solanum commersonii.</title>
        <authorList>
            <person name="Cho K."/>
        </authorList>
    </citation>
    <scope>NUCLEOTIDE SEQUENCE [LARGE SCALE GENOMIC DNA]</scope>
    <source>
        <strain evidence="8">LZ3.2</strain>
        <tissue evidence="8">Leaf</tissue>
    </source>
</reference>
<evidence type="ECO:0000256" key="3">
    <source>
        <dbReference type="ARBA" id="ARBA00022552"/>
    </source>
</evidence>
<keyword evidence="2" id="KW-0690">Ribosome biogenesis</keyword>
<dbReference type="InterPro" id="IPR057644">
    <property type="entry name" value="Beta-prop_WDR75_2nd"/>
</dbReference>
<evidence type="ECO:0000259" key="7">
    <source>
        <dbReference type="Pfam" id="PF23769"/>
    </source>
</evidence>
<evidence type="ECO:0000313" key="9">
    <source>
        <dbReference type="Proteomes" id="UP000824120"/>
    </source>
</evidence>
<keyword evidence="6" id="KW-0539">Nucleus</keyword>
<proteinExistence type="predicted"/>
<dbReference type="InterPro" id="IPR036322">
    <property type="entry name" value="WD40_repeat_dom_sf"/>
</dbReference>
<dbReference type="SMART" id="SM00320">
    <property type="entry name" value="WD40"/>
    <property type="match status" value="2"/>
</dbReference>
<dbReference type="PANTHER" id="PTHR45176:SF1">
    <property type="entry name" value="TRANSDUCIN FAMILY PROTEIN _ WD-40 REPEAT FAMILY PROTEIN-RELATED"/>
    <property type="match status" value="1"/>
</dbReference>
<feature type="domain" description="WD repeat-containing protein 75 second beta-propeller" evidence="7">
    <location>
        <begin position="82"/>
        <end position="204"/>
    </location>
</feature>
<evidence type="ECO:0000256" key="1">
    <source>
        <dbReference type="ARBA" id="ARBA00004604"/>
    </source>
</evidence>
<keyword evidence="3" id="KW-0698">rRNA processing</keyword>
<dbReference type="Gene3D" id="2.130.10.10">
    <property type="entry name" value="YVTN repeat-like/Quinoprotein amine dehydrogenase"/>
    <property type="match status" value="1"/>
</dbReference>
<keyword evidence="4" id="KW-0853">WD repeat</keyword>
<dbReference type="Proteomes" id="UP000824120">
    <property type="component" value="Chromosome 7"/>
</dbReference>
<evidence type="ECO:0000256" key="4">
    <source>
        <dbReference type="ARBA" id="ARBA00022574"/>
    </source>
</evidence>
<comment type="subcellular location">
    <subcellularLocation>
        <location evidence="1">Nucleus</location>
        <location evidence="1">Nucleolus</location>
    </subcellularLocation>
</comment>
<dbReference type="PANTHER" id="PTHR45176">
    <property type="entry name" value="TRANSDUCIN FAMILY PROTEIN / WD-40 REPEAT FAMILY PROTEIN-RELATED"/>
    <property type="match status" value="1"/>
</dbReference>
<dbReference type="InterPro" id="IPR015943">
    <property type="entry name" value="WD40/YVTN_repeat-like_dom_sf"/>
</dbReference>
<accession>A0A9J5YE18</accession>
<evidence type="ECO:0000256" key="2">
    <source>
        <dbReference type="ARBA" id="ARBA00022517"/>
    </source>
</evidence>
<sequence length="388" mass="42859">MLTSQEHPPSEDEGSRDEDVQDECVGILGEGNIGVASVANKMREARLRWFGHVKRRCADASLGRCERLVVTLIMRDRDRPKKNWEVWISSQEMQQKDQMQNAGWTCHSVGSYKRKPMTAAAFSGDGSILAVAAERVITLWDPERNILVATVGESLEPISSLAFIGKSEYVVTTSQGSKAQVSVWSMSKLSESWSYKLKIEAVTCAMDDSLFAILALLPKPVGPLMSNEAPTLDGDGVILLFRAADHVPIGIWFVRKAKGASLAFIRGSPKSEDGVTDGRSVQLLLAYLSVDHEYMLFDPLNSHTHIHKISRGNLADLEETGKFGYASLYGDLPDFNLERKQAPSITSVPSERYWETLFSGPSHNLPPLAKLCSTFLESLLQKRSSAVE</sequence>
<gene>
    <name evidence="8" type="ORF">H5410_039335</name>
</gene>
<protein>
    <recommendedName>
        <fullName evidence="7">WD repeat-containing protein 75 second beta-propeller domain-containing protein</fullName>
    </recommendedName>
</protein>
<keyword evidence="5" id="KW-0677">Repeat</keyword>
<name>A0A9J5YE18_SOLCO</name>
<keyword evidence="9" id="KW-1185">Reference proteome</keyword>
<dbReference type="EMBL" id="JACXVP010000007">
    <property type="protein sequence ID" value="KAG5598103.1"/>
    <property type="molecule type" value="Genomic_DNA"/>
</dbReference>
<dbReference type="InterPro" id="IPR001680">
    <property type="entry name" value="WD40_rpt"/>
</dbReference>
<comment type="caution">
    <text evidence="8">The sequence shown here is derived from an EMBL/GenBank/DDBJ whole genome shotgun (WGS) entry which is preliminary data.</text>
</comment>
<dbReference type="AlphaFoldDB" id="A0A9J5YE18"/>
<dbReference type="SUPFAM" id="SSF50978">
    <property type="entry name" value="WD40 repeat-like"/>
    <property type="match status" value="1"/>
</dbReference>